<dbReference type="PANTHER" id="PTHR30290:SF38">
    <property type="entry name" value="D,D-DIPEPTIDE-BINDING PERIPLASMIC PROTEIN DDPA-RELATED"/>
    <property type="match status" value="1"/>
</dbReference>
<dbReference type="InterPro" id="IPR000914">
    <property type="entry name" value="SBP_5_dom"/>
</dbReference>
<dbReference type="CDD" id="cd08494">
    <property type="entry name" value="PBP2_NikA_DppA_OppA_like_6"/>
    <property type="match status" value="1"/>
</dbReference>
<dbReference type="InterPro" id="IPR030678">
    <property type="entry name" value="Peptide/Ni-bd"/>
</dbReference>
<sequence>MRVIKGIVGGLALAAALSWGAVAAQARDDVVLGLSIEPSGLDPTVAAPVAIGQVTWQNLFEGLVRIDRDGRIVPQLARSWTISPDGRTYTFALQTGVRFHDGEPFDSASARFSLDRARGAASTNPQKQFFGVIDAVETPDAATLVVRLREPAGNLLYWLGWPASVMVAPASAAADRVTPVGTGPFRFASWTKGDRVVLERNPSYWDAARVPPLSRLTFRFIGDPQAQVAALQSGGVDAFPELSAPELFGPFKADPRFAAVVGSTDLKVVAGMNDARKPFDDPRVRRALMMAVDRATLIEGAQSGLGQPIGSHYAPNDPGYIDLTGVLPFDPARAKALLAEAGHADGLSFTIKVPQMPYAAHTAEVLQAMFADIGVTMTIVPTEFPAKWVAEVFKDHDFDMTVVAHAEPLDIGIYARPDYYFGYRNPAFDRTIAEAERTTDAGARLALYGTAQRMLAEDVPALYLYVLPKLGVWNAKLEGLWVNEPIPSNDLTQVRWRE</sequence>
<reference evidence="6 7" key="1">
    <citation type="submission" date="2018-09" db="EMBL/GenBank/DDBJ databases">
        <authorList>
            <person name="Grouzdev D.S."/>
            <person name="Krutkina M.S."/>
        </authorList>
    </citation>
    <scope>NUCLEOTIDE SEQUENCE [LARGE SCALE GENOMIC DNA]</scope>
    <source>
        <strain evidence="6 7">RmlP001</strain>
    </source>
</reference>
<feature type="domain" description="Solute-binding protein family 5" evidence="5">
    <location>
        <begin position="72"/>
        <end position="404"/>
    </location>
</feature>
<keyword evidence="7" id="KW-1185">Reference proteome</keyword>
<protein>
    <submittedName>
        <fullName evidence="6">ABC transporter substrate-binding protein</fullName>
    </submittedName>
</protein>
<dbReference type="EMBL" id="QYBC01000034">
    <property type="protein sequence ID" value="RYB01591.1"/>
    <property type="molecule type" value="Genomic_DNA"/>
</dbReference>
<evidence type="ECO:0000256" key="2">
    <source>
        <dbReference type="ARBA" id="ARBA00005695"/>
    </source>
</evidence>
<feature type="signal peptide" evidence="4">
    <location>
        <begin position="1"/>
        <end position="23"/>
    </location>
</feature>
<evidence type="ECO:0000259" key="5">
    <source>
        <dbReference type="Pfam" id="PF00496"/>
    </source>
</evidence>
<dbReference type="Gene3D" id="3.40.190.10">
    <property type="entry name" value="Periplasmic binding protein-like II"/>
    <property type="match status" value="1"/>
</dbReference>
<name>A0A4Q2R6M9_9HYPH</name>
<dbReference type="Gene3D" id="3.10.105.10">
    <property type="entry name" value="Dipeptide-binding Protein, Domain 3"/>
    <property type="match status" value="1"/>
</dbReference>
<dbReference type="GO" id="GO:0015833">
    <property type="term" value="P:peptide transport"/>
    <property type="evidence" value="ECO:0007669"/>
    <property type="project" value="TreeGrafter"/>
</dbReference>
<evidence type="ECO:0000256" key="1">
    <source>
        <dbReference type="ARBA" id="ARBA00004418"/>
    </source>
</evidence>
<dbReference type="OrthoDB" id="8144963at2"/>
<comment type="subcellular location">
    <subcellularLocation>
        <location evidence="1">Periplasm</location>
    </subcellularLocation>
</comment>
<dbReference type="InterPro" id="IPR039424">
    <property type="entry name" value="SBP_5"/>
</dbReference>
<keyword evidence="3 4" id="KW-0732">Signal</keyword>
<dbReference type="PIRSF" id="PIRSF002741">
    <property type="entry name" value="MppA"/>
    <property type="match status" value="1"/>
</dbReference>
<dbReference type="AlphaFoldDB" id="A0A4Q2R6M9"/>
<gene>
    <name evidence="6" type="ORF">D3272_25405</name>
</gene>
<accession>A0A4Q2R6M9</accession>
<feature type="chain" id="PRO_5020955252" evidence="4">
    <location>
        <begin position="24"/>
        <end position="498"/>
    </location>
</feature>
<comment type="caution">
    <text evidence="6">The sequence shown here is derived from an EMBL/GenBank/DDBJ whole genome shotgun (WGS) entry which is preliminary data.</text>
</comment>
<evidence type="ECO:0000256" key="4">
    <source>
        <dbReference type="SAM" id="SignalP"/>
    </source>
</evidence>
<proteinExistence type="inferred from homology"/>
<organism evidence="6 7">
    <name type="scientific">Lichenibacterium ramalinae</name>
    <dbReference type="NCBI Taxonomy" id="2316527"/>
    <lineage>
        <taxon>Bacteria</taxon>
        <taxon>Pseudomonadati</taxon>
        <taxon>Pseudomonadota</taxon>
        <taxon>Alphaproteobacteria</taxon>
        <taxon>Hyphomicrobiales</taxon>
        <taxon>Lichenihabitantaceae</taxon>
        <taxon>Lichenibacterium</taxon>
    </lineage>
</organism>
<evidence type="ECO:0000313" key="6">
    <source>
        <dbReference type="EMBL" id="RYB01591.1"/>
    </source>
</evidence>
<dbReference type="RefSeq" id="WP_129222042.1">
    <property type="nucleotide sequence ID" value="NZ_QYBC01000034.1"/>
</dbReference>
<dbReference type="PANTHER" id="PTHR30290">
    <property type="entry name" value="PERIPLASMIC BINDING COMPONENT OF ABC TRANSPORTER"/>
    <property type="match status" value="1"/>
</dbReference>
<evidence type="ECO:0000313" key="7">
    <source>
        <dbReference type="Proteomes" id="UP000289411"/>
    </source>
</evidence>
<comment type="similarity">
    <text evidence="2">Belongs to the bacterial solute-binding protein 5 family.</text>
</comment>
<dbReference type="GO" id="GO:0043190">
    <property type="term" value="C:ATP-binding cassette (ABC) transporter complex"/>
    <property type="evidence" value="ECO:0007669"/>
    <property type="project" value="InterPro"/>
</dbReference>
<dbReference type="Pfam" id="PF00496">
    <property type="entry name" value="SBP_bac_5"/>
    <property type="match status" value="1"/>
</dbReference>
<dbReference type="SUPFAM" id="SSF53850">
    <property type="entry name" value="Periplasmic binding protein-like II"/>
    <property type="match status" value="1"/>
</dbReference>
<evidence type="ECO:0000256" key="3">
    <source>
        <dbReference type="ARBA" id="ARBA00022729"/>
    </source>
</evidence>
<dbReference type="GO" id="GO:1904680">
    <property type="term" value="F:peptide transmembrane transporter activity"/>
    <property type="evidence" value="ECO:0007669"/>
    <property type="project" value="TreeGrafter"/>
</dbReference>
<dbReference type="GO" id="GO:0030288">
    <property type="term" value="C:outer membrane-bounded periplasmic space"/>
    <property type="evidence" value="ECO:0007669"/>
    <property type="project" value="UniProtKB-ARBA"/>
</dbReference>
<reference evidence="6 7" key="2">
    <citation type="submission" date="2019-02" db="EMBL/GenBank/DDBJ databases">
        <title>'Lichenibacterium ramalinii' gen. nov. sp. nov., 'Lichenibacterium minor' gen. nov. sp. nov.</title>
        <authorList>
            <person name="Pankratov T."/>
        </authorList>
    </citation>
    <scope>NUCLEOTIDE SEQUENCE [LARGE SCALE GENOMIC DNA]</scope>
    <source>
        <strain evidence="6 7">RmlP001</strain>
    </source>
</reference>
<dbReference type="Proteomes" id="UP000289411">
    <property type="component" value="Unassembled WGS sequence"/>
</dbReference>